<dbReference type="SUPFAM" id="SSF48371">
    <property type="entry name" value="ARM repeat"/>
    <property type="match status" value="1"/>
</dbReference>
<dbReference type="OrthoDB" id="5570127at2759"/>
<name>A0A183I8X9_9BILA</name>
<dbReference type="InterPro" id="IPR016024">
    <property type="entry name" value="ARM-type_fold"/>
</dbReference>
<evidence type="ECO:0000313" key="3">
    <source>
        <dbReference type="WBParaSite" id="SBAD_0000008101-mRNA-1"/>
    </source>
</evidence>
<reference evidence="1 2" key="2">
    <citation type="submission" date="2018-11" db="EMBL/GenBank/DDBJ databases">
        <authorList>
            <consortium name="Pathogen Informatics"/>
        </authorList>
    </citation>
    <scope>NUCLEOTIDE SEQUENCE [LARGE SCALE GENOMIC DNA]</scope>
</reference>
<dbReference type="Proteomes" id="UP000270296">
    <property type="component" value="Unassembled WGS sequence"/>
</dbReference>
<proteinExistence type="predicted"/>
<sequence>MLTLGRDPRGVHEMASHMEDLIRTLGDPSQRDDLKLNTLQEISENLESLIASPAYSLILENLVKAFLNLLRDTNPQFIGENNTQQLRKLVLEMFYRMPCSEQLKPYSKVILPLMFKLVQIENEENAIICLRIIIEFEKQYKPPFTTEVGELDLIAF</sequence>
<dbReference type="AlphaFoldDB" id="A0A183I8X9"/>
<gene>
    <name evidence="1" type="ORF">SBAD_LOCUS72</name>
</gene>
<accession>A0A183I8X9</accession>
<keyword evidence="2" id="KW-1185">Reference proteome</keyword>
<reference evidence="3" key="1">
    <citation type="submission" date="2016-06" db="UniProtKB">
        <authorList>
            <consortium name="WormBaseParasite"/>
        </authorList>
    </citation>
    <scope>IDENTIFICATION</scope>
</reference>
<evidence type="ECO:0000313" key="2">
    <source>
        <dbReference type="Proteomes" id="UP000270296"/>
    </source>
</evidence>
<protein>
    <submittedName>
        <fullName evidence="3">TGRM2</fullName>
    </submittedName>
</protein>
<organism evidence="3">
    <name type="scientific">Soboliphyme baturini</name>
    <dbReference type="NCBI Taxonomy" id="241478"/>
    <lineage>
        <taxon>Eukaryota</taxon>
        <taxon>Metazoa</taxon>
        <taxon>Ecdysozoa</taxon>
        <taxon>Nematoda</taxon>
        <taxon>Enoplea</taxon>
        <taxon>Dorylaimia</taxon>
        <taxon>Dioctophymatida</taxon>
        <taxon>Dioctophymatoidea</taxon>
        <taxon>Soboliphymatidae</taxon>
        <taxon>Soboliphyme</taxon>
    </lineage>
</organism>
<dbReference type="WBParaSite" id="SBAD_0000008101-mRNA-1">
    <property type="protein sequence ID" value="SBAD_0000008101-mRNA-1"/>
    <property type="gene ID" value="SBAD_0000008101"/>
</dbReference>
<dbReference type="EMBL" id="UZAM01000094">
    <property type="protein sequence ID" value="VDO79269.1"/>
    <property type="molecule type" value="Genomic_DNA"/>
</dbReference>
<evidence type="ECO:0000313" key="1">
    <source>
        <dbReference type="EMBL" id="VDO79269.1"/>
    </source>
</evidence>